<accession>A0A0W1R372</accession>
<gene>
    <name evidence="1" type="ORF">AUR64_02725</name>
</gene>
<dbReference type="AlphaFoldDB" id="A0A0W1R372"/>
<protein>
    <submittedName>
        <fullName evidence="1">Transposase</fullName>
    </submittedName>
</protein>
<dbReference type="SUPFAM" id="SSF46689">
    <property type="entry name" value="Homeodomain-like"/>
    <property type="match status" value="1"/>
</dbReference>
<comment type="caution">
    <text evidence="1">The sequence shown here is derived from an EMBL/GenBank/DDBJ whole genome shotgun (WGS) entry which is preliminary data.</text>
</comment>
<dbReference type="Gene3D" id="1.10.10.60">
    <property type="entry name" value="Homeodomain-like"/>
    <property type="match status" value="1"/>
</dbReference>
<dbReference type="EMBL" id="LOPU01000040">
    <property type="protein sequence ID" value="KTG07769.1"/>
    <property type="molecule type" value="Genomic_DNA"/>
</dbReference>
<keyword evidence="2" id="KW-1185">Reference proteome</keyword>
<evidence type="ECO:0000313" key="1">
    <source>
        <dbReference type="EMBL" id="KTG07769.1"/>
    </source>
</evidence>
<evidence type="ECO:0000313" key="2">
    <source>
        <dbReference type="Proteomes" id="UP000054387"/>
    </source>
</evidence>
<dbReference type="Proteomes" id="UP000054387">
    <property type="component" value="Unassembled WGS sequence"/>
</dbReference>
<dbReference type="STRING" id="1514971.AUR64_02725"/>
<dbReference type="RefSeq" id="WP_058583600.1">
    <property type="nucleotide sequence ID" value="NZ_LOPU01000040.1"/>
</dbReference>
<dbReference type="InterPro" id="IPR009057">
    <property type="entry name" value="Homeodomain-like_sf"/>
</dbReference>
<organism evidence="1 2">
    <name type="scientific">Haloprofundus marisrubri</name>
    <dbReference type="NCBI Taxonomy" id="1514971"/>
    <lineage>
        <taxon>Archaea</taxon>
        <taxon>Methanobacteriati</taxon>
        <taxon>Methanobacteriota</taxon>
        <taxon>Stenosarchaea group</taxon>
        <taxon>Halobacteria</taxon>
        <taxon>Halobacteriales</taxon>
        <taxon>Haloferacaceae</taxon>
        <taxon>Haloprofundus</taxon>
    </lineage>
</organism>
<proteinExistence type="predicted"/>
<dbReference type="Pfam" id="PF13565">
    <property type="entry name" value="HTH_32"/>
    <property type="match status" value="1"/>
</dbReference>
<sequence>MEKLDDVSADDLRDALSDATTAKEAKRLVVALDYKAGHSVDDVSDRYGIPRSTLYAWLERFETESVDTAIIDEHRSGRPPKLSEEARAELRADVAASPTRHGHDADEWTTALLRQHIEQQYDVSYSEGHVRRLLRQKL</sequence>
<reference evidence="1 2" key="1">
    <citation type="submission" date="2015-12" db="EMBL/GenBank/DDBJ databases">
        <title>Haloprofundus marisrubri gen. nov., sp. nov., an extremely halophilic archaeon isolated from the Discovery deep brine-seawater interface in the Red Sea.</title>
        <authorList>
            <person name="Zhang G."/>
            <person name="Stingl U."/>
            <person name="Rashid M."/>
        </authorList>
    </citation>
    <scope>NUCLEOTIDE SEQUENCE [LARGE SCALE GENOMIC DNA]</scope>
    <source>
        <strain evidence="1 2">SB9</strain>
    </source>
</reference>
<dbReference type="OrthoDB" id="195008at2157"/>
<name>A0A0W1R372_9EURY</name>